<feature type="transmembrane region" description="Helical" evidence="1">
    <location>
        <begin position="101"/>
        <end position="121"/>
    </location>
</feature>
<comment type="caution">
    <text evidence="2">The sequence shown here is derived from an EMBL/GenBank/DDBJ whole genome shotgun (WGS) entry which is preliminary data.</text>
</comment>
<dbReference type="EMBL" id="CAJB01000058">
    <property type="protein sequence ID" value="CCH76879.1"/>
    <property type="molecule type" value="Genomic_DNA"/>
</dbReference>
<keyword evidence="1" id="KW-0472">Membrane</keyword>
<protein>
    <submittedName>
        <fullName evidence="2">Uncharacterized protein</fullName>
    </submittedName>
</protein>
<gene>
    <name evidence="2" type="ORF">BN12_1500003</name>
</gene>
<organism evidence="2 3">
    <name type="scientific">Nostocoides japonicum T1-X7</name>
    <dbReference type="NCBI Taxonomy" id="1194083"/>
    <lineage>
        <taxon>Bacteria</taxon>
        <taxon>Bacillati</taxon>
        <taxon>Actinomycetota</taxon>
        <taxon>Actinomycetes</taxon>
        <taxon>Micrococcales</taxon>
        <taxon>Intrasporangiaceae</taxon>
        <taxon>Nostocoides</taxon>
    </lineage>
</organism>
<name>A0A077LY25_9MICO</name>
<keyword evidence="1" id="KW-0812">Transmembrane</keyword>
<proteinExistence type="predicted"/>
<evidence type="ECO:0000313" key="3">
    <source>
        <dbReference type="Proteomes" id="UP000035721"/>
    </source>
</evidence>
<dbReference type="STRING" id="1194083.BN12_1500003"/>
<feature type="transmembrane region" description="Helical" evidence="1">
    <location>
        <begin position="176"/>
        <end position="194"/>
    </location>
</feature>
<accession>A0A077LY25</accession>
<dbReference type="AlphaFoldDB" id="A0A077LY25"/>
<dbReference type="Proteomes" id="UP000035721">
    <property type="component" value="Unassembled WGS sequence"/>
</dbReference>
<feature type="transmembrane region" description="Helical" evidence="1">
    <location>
        <begin position="206"/>
        <end position="226"/>
    </location>
</feature>
<evidence type="ECO:0000313" key="2">
    <source>
        <dbReference type="EMBL" id="CCH76879.1"/>
    </source>
</evidence>
<keyword evidence="1" id="KW-1133">Transmembrane helix</keyword>
<keyword evidence="3" id="KW-1185">Reference proteome</keyword>
<reference evidence="2 3" key="1">
    <citation type="journal article" date="2013" name="ISME J.">
        <title>A metabolic model for members of the genus Tetrasphaera involved in enhanced biological phosphorus removal.</title>
        <authorList>
            <person name="Kristiansen R."/>
            <person name="Nguyen H.T.T."/>
            <person name="Saunders A.M."/>
            <person name="Nielsen J.L."/>
            <person name="Wimmer R."/>
            <person name="Le V.Q."/>
            <person name="McIlroy S.J."/>
            <person name="Petrovski S."/>
            <person name="Seviour R.J."/>
            <person name="Calteau A."/>
            <person name="Nielsen K.L."/>
            <person name="Nielsen P.H."/>
        </authorList>
    </citation>
    <scope>NUCLEOTIDE SEQUENCE [LARGE SCALE GENOMIC DNA]</scope>
    <source>
        <strain evidence="2 3">T1-X7</strain>
    </source>
</reference>
<feature type="transmembrane region" description="Helical" evidence="1">
    <location>
        <begin position="136"/>
        <end position="156"/>
    </location>
</feature>
<sequence>MSEAELARRAADRIEAWIAAVDAEWCTLGVPPRDRRAWAVALEEDLDESADAGADVGDLLVDDVAGFAHDLALANGFQPVAEPRDRADGTPSAPSGGLPRAAVIGAALVGGVLGACVAWWVVYPLGLQSLGEVSDLAAAVVLDTTAVVVTLVGVVAGVRWRLRGHPALGVGTDGRVVLGVLAGGAVATGPVVLLSRATAYSTWSPVLLLEAGVVAACCAAGIAVTTRSGRSG</sequence>
<evidence type="ECO:0000256" key="1">
    <source>
        <dbReference type="SAM" id="Phobius"/>
    </source>
</evidence>